<name>A0A859DP80_9FIRM</name>
<keyword evidence="1" id="KW-1133">Transmembrane helix</keyword>
<dbReference type="RefSeq" id="WP_174192881.1">
    <property type="nucleotide sequence ID" value="NZ_CP046051.1"/>
</dbReference>
<evidence type="ECO:0000313" key="2">
    <source>
        <dbReference type="EMBL" id="QKN23516.1"/>
    </source>
</evidence>
<dbReference type="EMBL" id="CP046051">
    <property type="protein sequence ID" value="QKN23516.1"/>
    <property type="molecule type" value="Genomic_DNA"/>
</dbReference>
<gene>
    <name evidence="2" type="ORF">GJQ69_02850</name>
</gene>
<evidence type="ECO:0000256" key="1">
    <source>
        <dbReference type="SAM" id="Phobius"/>
    </source>
</evidence>
<feature type="transmembrane region" description="Helical" evidence="1">
    <location>
        <begin position="167"/>
        <end position="189"/>
    </location>
</feature>
<feature type="transmembrane region" description="Helical" evidence="1">
    <location>
        <begin position="209"/>
        <end position="232"/>
    </location>
</feature>
<feature type="transmembrane region" description="Helical" evidence="1">
    <location>
        <begin position="97"/>
        <end position="125"/>
    </location>
</feature>
<feature type="transmembrane region" description="Helical" evidence="1">
    <location>
        <begin position="137"/>
        <end position="160"/>
    </location>
</feature>
<dbReference type="KEGG" id="clf:GJQ69_02850"/>
<sequence length="246" mass="27626">MTLRALRKVYLRNRSTAVVLLVLLAFTALGIFRPNMLAQFAWEQHPKFYLANYASYFFWFSTASFCIPMYFILLQPQIHFFEQETVFCRLLSKRRLWLLRLAIGAASAVLYVVLLYLLLFIRAAVFGQLTHYAENAAFFLFAFVSQCAAYACITCVYLFFAQVFSNCILGCVVSYGLVLYDFIVLQGALDWGELGIMEAIAVVPGHTNAYGINLIRNAAVIVAVAVIGAIVCPGCDCLPKEKGEQK</sequence>
<accession>A0A859DP80</accession>
<dbReference type="Proteomes" id="UP000501316">
    <property type="component" value="Chromosome"/>
</dbReference>
<dbReference type="AlphaFoldDB" id="A0A859DP80"/>
<protein>
    <submittedName>
        <fullName evidence="2">Uncharacterized protein</fullName>
    </submittedName>
</protein>
<keyword evidence="1" id="KW-0812">Transmembrane</keyword>
<feature type="transmembrane region" description="Helical" evidence="1">
    <location>
        <begin position="54"/>
        <end position="73"/>
    </location>
</feature>
<proteinExistence type="predicted"/>
<reference evidence="2 3" key="1">
    <citation type="submission" date="2019-11" db="EMBL/GenBank/DDBJ databases">
        <authorList>
            <person name="Ren C."/>
            <person name="Wang H."/>
            <person name="Xu Y."/>
        </authorList>
    </citation>
    <scope>NUCLEOTIDE SEQUENCE [LARGE SCALE GENOMIC DNA]</scope>
    <source>
        <strain evidence="2 3">LBM 19010</strain>
    </source>
</reference>
<keyword evidence="1" id="KW-0472">Membrane</keyword>
<organism evidence="2 3">
    <name type="scientific">Caproicibacterium lactatifermentans</name>
    <dbReference type="NCBI Taxonomy" id="2666138"/>
    <lineage>
        <taxon>Bacteria</taxon>
        <taxon>Bacillati</taxon>
        <taxon>Bacillota</taxon>
        <taxon>Clostridia</taxon>
        <taxon>Eubacteriales</taxon>
        <taxon>Oscillospiraceae</taxon>
        <taxon>Caproicibacterium</taxon>
    </lineage>
</organism>
<evidence type="ECO:0000313" key="3">
    <source>
        <dbReference type="Proteomes" id="UP000501316"/>
    </source>
</evidence>